<keyword evidence="2 5" id="KW-0812">Transmembrane</keyword>
<reference evidence="7 8" key="1">
    <citation type="submission" date="2019-07" db="EMBL/GenBank/DDBJ databases">
        <title>Whole genome shotgun sequence of Alkalibacillus haloalkaliphilus NBRC 103110.</title>
        <authorList>
            <person name="Hosoyama A."/>
            <person name="Uohara A."/>
            <person name="Ohji S."/>
            <person name="Ichikawa N."/>
        </authorList>
    </citation>
    <scope>NUCLEOTIDE SEQUENCE [LARGE SCALE GENOMIC DNA]</scope>
    <source>
        <strain evidence="7 8">NBRC 103110</strain>
    </source>
</reference>
<dbReference type="OrthoDB" id="2417400at2"/>
<feature type="domain" description="Cytochrome c assembly protein" evidence="6">
    <location>
        <begin position="70"/>
        <end position="270"/>
    </location>
</feature>
<evidence type="ECO:0000313" key="8">
    <source>
        <dbReference type="Proteomes" id="UP000321440"/>
    </source>
</evidence>
<feature type="transmembrane region" description="Helical" evidence="5">
    <location>
        <begin position="6"/>
        <end position="26"/>
    </location>
</feature>
<feature type="transmembrane region" description="Helical" evidence="5">
    <location>
        <begin position="98"/>
        <end position="116"/>
    </location>
</feature>
<name>A0A511W419_9BACI</name>
<evidence type="ECO:0000259" key="6">
    <source>
        <dbReference type="Pfam" id="PF01578"/>
    </source>
</evidence>
<comment type="subcellular location">
    <subcellularLocation>
        <location evidence="1">Membrane</location>
        <topology evidence="1">Multi-pass membrane protein</topology>
    </subcellularLocation>
</comment>
<dbReference type="InterPro" id="IPR002541">
    <property type="entry name" value="Cyt_c_assembly"/>
</dbReference>
<accession>A0A511W419</accession>
<comment type="caution">
    <text evidence="7">The sequence shown here is derived from an EMBL/GenBank/DDBJ whole genome shotgun (WGS) entry which is preliminary data.</text>
</comment>
<dbReference type="InterPro" id="IPR045062">
    <property type="entry name" value="Cyt_c_biogenesis_CcsA/CcmC"/>
</dbReference>
<proteinExistence type="predicted"/>
<dbReference type="RefSeq" id="WP_146816089.1">
    <property type="nucleotide sequence ID" value="NZ_BJYA01000011.1"/>
</dbReference>
<protein>
    <submittedName>
        <fullName evidence="7">Protein HemX</fullName>
    </submittedName>
</protein>
<dbReference type="PANTHER" id="PTHR30071:SF15">
    <property type="entry name" value="PROTEIN HEMX"/>
    <property type="match status" value="1"/>
</dbReference>
<dbReference type="Proteomes" id="UP000321440">
    <property type="component" value="Unassembled WGS sequence"/>
</dbReference>
<sequence>MGIFEQFKLYELIVILYGLSVTFYFYDFVERNRKANKIAFWLLLLVWILQTVLLFTNIYIHGFIPVFSILEGLYFYAWLILLVSIVVNYFYKMDLVVFIVNIIGFLVMMMFLMSYATSDQSQLTGNFVGEILVAHIVLAFVAYTLYTLSFAFATLYLIQFYLLKKKRWRQLVKRIGNLEQLEKISFLLVVFATPILLISLVFGLLWAYTTDDLFYWLDAKTVGSFVVIGIYSIIIYIRVTKKLVGKSVARLNIIAFLVLFSNYLILSMLSNFHGLN</sequence>
<feature type="transmembrane region" description="Helical" evidence="5">
    <location>
        <begin position="72"/>
        <end position="91"/>
    </location>
</feature>
<keyword evidence="8" id="KW-1185">Reference proteome</keyword>
<evidence type="ECO:0000256" key="2">
    <source>
        <dbReference type="ARBA" id="ARBA00022692"/>
    </source>
</evidence>
<dbReference type="GO" id="GO:0005886">
    <property type="term" value="C:plasma membrane"/>
    <property type="evidence" value="ECO:0007669"/>
    <property type="project" value="TreeGrafter"/>
</dbReference>
<feature type="transmembrane region" description="Helical" evidence="5">
    <location>
        <begin position="221"/>
        <end position="239"/>
    </location>
</feature>
<evidence type="ECO:0000256" key="5">
    <source>
        <dbReference type="SAM" id="Phobius"/>
    </source>
</evidence>
<feature type="transmembrane region" description="Helical" evidence="5">
    <location>
        <begin position="136"/>
        <end position="163"/>
    </location>
</feature>
<evidence type="ECO:0000256" key="1">
    <source>
        <dbReference type="ARBA" id="ARBA00004141"/>
    </source>
</evidence>
<evidence type="ECO:0000313" key="7">
    <source>
        <dbReference type="EMBL" id="GEN45820.1"/>
    </source>
</evidence>
<keyword evidence="3 5" id="KW-1133">Transmembrane helix</keyword>
<evidence type="ECO:0000256" key="3">
    <source>
        <dbReference type="ARBA" id="ARBA00022989"/>
    </source>
</evidence>
<gene>
    <name evidence="7" type="primary">hemX</name>
    <name evidence="7" type="ORF">AHA02nite_15960</name>
</gene>
<dbReference type="Pfam" id="PF01578">
    <property type="entry name" value="Cytochrom_C_asm"/>
    <property type="match status" value="1"/>
</dbReference>
<keyword evidence="4 5" id="KW-0472">Membrane</keyword>
<organism evidence="7 8">
    <name type="scientific">Alkalibacillus haloalkaliphilus</name>
    <dbReference type="NCBI Taxonomy" id="94136"/>
    <lineage>
        <taxon>Bacteria</taxon>
        <taxon>Bacillati</taxon>
        <taxon>Bacillota</taxon>
        <taxon>Bacilli</taxon>
        <taxon>Bacillales</taxon>
        <taxon>Bacillaceae</taxon>
        <taxon>Alkalibacillus</taxon>
    </lineage>
</organism>
<dbReference type="EMBL" id="BJYA01000011">
    <property type="protein sequence ID" value="GEN45820.1"/>
    <property type="molecule type" value="Genomic_DNA"/>
</dbReference>
<dbReference type="GO" id="GO:0020037">
    <property type="term" value="F:heme binding"/>
    <property type="evidence" value="ECO:0007669"/>
    <property type="project" value="InterPro"/>
</dbReference>
<feature type="transmembrane region" description="Helical" evidence="5">
    <location>
        <begin position="38"/>
        <end position="60"/>
    </location>
</feature>
<dbReference type="AlphaFoldDB" id="A0A511W419"/>
<feature type="transmembrane region" description="Helical" evidence="5">
    <location>
        <begin position="251"/>
        <end position="270"/>
    </location>
</feature>
<feature type="transmembrane region" description="Helical" evidence="5">
    <location>
        <begin position="184"/>
        <end position="209"/>
    </location>
</feature>
<evidence type="ECO:0000256" key="4">
    <source>
        <dbReference type="ARBA" id="ARBA00023136"/>
    </source>
</evidence>
<dbReference type="GO" id="GO:0017004">
    <property type="term" value="P:cytochrome complex assembly"/>
    <property type="evidence" value="ECO:0007669"/>
    <property type="project" value="InterPro"/>
</dbReference>
<dbReference type="PANTHER" id="PTHR30071">
    <property type="entry name" value="HEME EXPORTER PROTEIN C"/>
    <property type="match status" value="1"/>
</dbReference>